<comment type="caution">
    <text evidence="6">The sequence shown here is derived from an EMBL/GenBank/DDBJ whole genome shotgun (WGS) entry which is preliminary data.</text>
</comment>
<evidence type="ECO:0000256" key="3">
    <source>
        <dbReference type="ARBA" id="ARBA00022737"/>
    </source>
</evidence>
<dbReference type="AlphaFoldDB" id="A0A7X2HIM2"/>
<dbReference type="InterPro" id="IPR005956">
    <property type="entry name" value="4OHPhenylPyrv_dOase"/>
</dbReference>
<dbReference type="Proteomes" id="UP000441032">
    <property type="component" value="Unassembled WGS sequence"/>
</dbReference>
<evidence type="ECO:0000256" key="4">
    <source>
        <dbReference type="ARBA" id="ARBA00023004"/>
    </source>
</evidence>
<organism evidence="6 7">
    <name type="scientific">Ralstonia pickettii</name>
    <name type="common">Burkholderia pickettii</name>
    <dbReference type="NCBI Taxonomy" id="329"/>
    <lineage>
        <taxon>Bacteria</taxon>
        <taxon>Pseudomonadati</taxon>
        <taxon>Pseudomonadota</taxon>
        <taxon>Betaproteobacteria</taxon>
        <taxon>Burkholderiales</taxon>
        <taxon>Burkholderiaceae</taxon>
        <taxon>Ralstonia</taxon>
    </lineage>
</organism>
<evidence type="ECO:0000256" key="1">
    <source>
        <dbReference type="ARBA" id="ARBA00001962"/>
    </source>
</evidence>
<dbReference type="RefSeq" id="WP_154205342.1">
    <property type="nucleotide sequence ID" value="NZ_WJYN01000001.1"/>
</dbReference>
<protein>
    <recommendedName>
        <fullName evidence="5">VOC domain-containing protein</fullName>
    </recommendedName>
</protein>
<dbReference type="PROSITE" id="PS51819">
    <property type="entry name" value="VOC"/>
    <property type="match status" value="2"/>
</dbReference>
<comment type="similarity">
    <text evidence="2">Belongs to the 4HPPD family.</text>
</comment>
<evidence type="ECO:0000313" key="6">
    <source>
        <dbReference type="EMBL" id="MRS97151.1"/>
    </source>
</evidence>
<proteinExistence type="inferred from homology"/>
<dbReference type="InterPro" id="IPR037523">
    <property type="entry name" value="VOC_core"/>
</dbReference>
<feature type="domain" description="VOC" evidence="5">
    <location>
        <begin position="131"/>
        <end position="282"/>
    </location>
</feature>
<reference evidence="6 7" key="1">
    <citation type="submission" date="2019-11" db="EMBL/GenBank/DDBJ databases">
        <title>Phenotypic characterization of an OXA-22 and OXA-60 co-producing Ralstonia pickettii clinical strain.</title>
        <authorList>
            <person name="He F."/>
        </authorList>
    </citation>
    <scope>NUCLEOTIDE SEQUENCE [LARGE SCALE GENOMIC DNA]</scope>
    <source>
        <strain evidence="6 7">PSLESD1</strain>
    </source>
</reference>
<accession>A0A7X2HIM2</accession>
<dbReference type="GO" id="GO:0003868">
    <property type="term" value="F:4-hydroxyphenylpyruvate dioxygenase activity"/>
    <property type="evidence" value="ECO:0007669"/>
    <property type="project" value="InterPro"/>
</dbReference>
<comment type="cofactor">
    <cofactor evidence="1">
        <name>Fe cation</name>
        <dbReference type="ChEBI" id="CHEBI:24875"/>
    </cofactor>
</comment>
<evidence type="ECO:0000256" key="2">
    <source>
        <dbReference type="ARBA" id="ARBA00005877"/>
    </source>
</evidence>
<dbReference type="Gene3D" id="3.10.180.10">
    <property type="entry name" value="2,3-Dihydroxybiphenyl 1,2-Dioxygenase, domain 1"/>
    <property type="match status" value="2"/>
</dbReference>
<evidence type="ECO:0000313" key="7">
    <source>
        <dbReference type="Proteomes" id="UP000441032"/>
    </source>
</evidence>
<keyword evidence="4" id="KW-0408">Iron</keyword>
<dbReference type="SUPFAM" id="SSF54593">
    <property type="entry name" value="Glyoxalase/Bleomycin resistance protein/Dihydroxybiphenyl dioxygenase"/>
    <property type="match status" value="1"/>
</dbReference>
<dbReference type="EMBL" id="WJYN01000001">
    <property type="protein sequence ID" value="MRS97151.1"/>
    <property type="molecule type" value="Genomic_DNA"/>
</dbReference>
<keyword evidence="3" id="KW-0677">Repeat</keyword>
<evidence type="ECO:0000259" key="5">
    <source>
        <dbReference type="PROSITE" id="PS51819"/>
    </source>
</evidence>
<dbReference type="PANTHER" id="PTHR11959">
    <property type="entry name" value="4-HYDROXYPHENYLPYRUVATE DIOXYGENASE"/>
    <property type="match status" value="1"/>
</dbReference>
<name>A0A7X2HIM2_RALPI</name>
<gene>
    <name evidence="6" type="ORF">GJQ57_00635</name>
</gene>
<sequence length="336" mass="35496">MTLASVTSVSVSGPSWSGDFLRTLMAPASGVGRVGGDAWLRVEPSRVAAPRADEIVVNDVMFGVDDVDVAHRRAVRAGAADLAPPHWGVLPTPHGGRPVRMARVGGIGHVTHTFVERDPAAGDAAFDAAQGLDHLALCLPCETMGATVARYQAGFGLHVTQTEHIQTRSLGMVNTVLQNASGSVKLVLSAPTPTSQTTQLHRFVDVHGGAGIQHLALRVPALLAHSLALKRHDVNFAGSMPEVFDAMLARIGHCPVPRDAALALGIMADRDADGLLLQSFLAPSRTAEPVFFFELIERQGARGFGAANIRALFEAVERVQGAPVEVDEPQRQPAPV</sequence>
<dbReference type="GO" id="GO:0006572">
    <property type="term" value="P:L-tyrosine catabolic process"/>
    <property type="evidence" value="ECO:0007669"/>
    <property type="project" value="TreeGrafter"/>
</dbReference>
<dbReference type="Pfam" id="PF13669">
    <property type="entry name" value="Glyoxalase_4"/>
    <property type="match status" value="1"/>
</dbReference>
<dbReference type="InterPro" id="IPR029068">
    <property type="entry name" value="Glyas_Bleomycin-R_OHBP_Dase"/>
</dbReference>
<feature type="domain" description="VOC" evidence="5">
    <location>
        <begin position="2"/>
        <end position="117"/>
    </location>
</feature>
<dbReference type="PANTHER" id="PTHR11959:SF1">
    <property type="entry name" value="4-HYDROXYPHENYLPYRUVATE DIOXYGENASE"/>
    <property type="match status" value="1"/>
</dbReference>